<evidence type="ECO:0000256" key="10">
    <source>
        <dbReference type="RuleBase" id="RU004016"/>
    </source>
</evidence>
<keyword evidence="14" id="KW-1185">Reference proteome</keyword>
<proteinExistence type="inferred from homology"/>
<keyword evidence="13" id="KW-0121">Carboxypeptidase</keyword>
<evidence type="ECO:0000256" key="3">
    <source>
        <dbReference type="ARBA" id="ARBA00022729"/>
    </source>
</evidence>
<dbReference type="GO" id="GO:0071555">
    <property type="term" value="P:cell wall organization"/>
    <property type="evidence" value="ECO:0007669"/>
    <property type="project" value="UniProtKB-KW"/>
</dbReference>
<feature type="chain" id="PRO_5005833896" evidence="11">
    <location>
        <begin position="29"/>
        <end position="463"/>
    </location>
</feature>
<evidence type="ECO:0000256" key="11">
    <source>
        <dbReference type="SAM" id="SignalP"/>
    </source>
</evidence>
<feature type="domain" description="Peptidase S11 D-alanyl-D-alanine carboxypeptidase A N-terminal" evidence="12">
    <location>
        <begin position="69"/>
        <end position="318"/>
    </location>
</feature>
<evidence type="ECO:0000256" key="5">
    <source>
        <dbReference type="ARBA" id="ARBA00022960"/>
    </source>
</evidence>
<dbReference type="InterPro" id="IPR018044">
    <property type="entry name" value="Peptidase_S11"/>
</dbReference>
<evidence type="ECO:0000256" key="9">
    <source>
        <dbReference type="PIRSR" id="PIRSR618044-2"/>
    </source>
</evidence>
<keyword evidence="7" id="KW-0961">Cell wall biogenesis/degradation</keyword>
<dbReference type="GO" id="GO:0006508">
    <property type="term" value="P:proteolysis"/>
    <property type="evidence" value="ECO:0007669"/>
    <property type="project" value="InterPro"/>
</dbReference>
<evidence type="ECO:0000313" key="14">
    <source>
        <dbReference type="Proteomes" id="UP000037778"/>
    </source>
</evidence>
<keyword evidence="4" id="KW-0378">Hydrolase</keyword>
<dbReference type="Gene3D" id="3.40.710.10">
    <property type="entry name" value="DD-peptidase/beta-lactamase superfamily"/>
    <property type="match status" value="1"/>
</dbReference>
<name>A0A0M9DE55_9LACO</name>
<evidence type="ECO:0000259" key="12">
    <source>
        <dbReference type="Pfam" id="PF00768"/>
    </source>
</evidence>
<evidence type="ECO:0000256" key="7">
    <source>
        <dbReference type="ARBA" id="ARBA00023316"/>
    </source>
</evidence>
<evidence type="ECO:0000313" key="13">
    <source>
        <dbReference type="EMBL" id="KOY77176.1"/>
    </source>
</evidence>
<dbReference type="GO" id="GO:0009252">
    <property type="term" value="P:peptidoglycan biosynthetic process"/>
    <property type="evidence" value="ECO:0007669"/>
    <property type="project" value="UniProtKB-KW"/>
</dbReference>
<evidence type="ECO:0000256" key="4">
    <source>
        <dbReference type="ARBA" id="ARBA00022801"/>
    </source>
</evidence>
<feature type="binding site" evidence="9">
    <location>
        <position position="288"/>
    </location>
    <ligand>
        <name>substrate</name>
    </ligand>
</feature>
<comment type="function">
    <text evidence="1">Removes C-terminal D-alanyl residues from sugar-peptide cell wall precursors.</text>
</comment>
<dbReference type="EMBL" id="JXCY01000002">
    <property type="protein sequence ID" value="KOY77176.1"/>
    <property type="molecule type" value="Genomic_DNA"/>
</dbReference>
<evidence type="ECO:0000256" key="6">
    <source>
        <dbReference type="ARBA" id="ARBA00022984"/>
    </source>
</evidence>
<dbReference type="PRINTS" id="PR00725">
    <property type="entry name" value="DADACBPTASE1"/>
</dbReference>
<sequence>MQSKLVPKLSIALIALVIFISMPLTASAQTIKTTRATTTTTADSNTSKAVAIERSKELGQEVDKLLSTNQPLTLTAKSAIAIDYQTGQVLYAKNINESLPTASMSKLLTLYVTLKYIKEGKIHWDDKVKINKALHDLSVDHNYANVKLRLGHSYTIRQLYQTAIYSENAATMALGYGVAGSTQKFALLMRKEAKKIGITDAKIYTACGLTNGEVGSLGFKGVSADAENKLSARDMALLAMKILKYYPDILKTTSANTTKFDGQTMLNWNWMIKGRSQELPDIKVDGLKTGTSDTAKACFTGTAVKNGHRIITVVMGVPNSGQYDPARFIQTRKLMKYVYAKYHYVKLSHGQTVKNATNGRNTGKIKVENGKDDTVDLAVSTTQGVWLTKNQKLNIKDIKSTGEYADGSSVDAGFDKGDKIATAKVSNVKYMKGVSPRIDLIANHDGDKPNIFVRAWRWIASLF</sequence>
<keyword evidence="5" id="KW-0133">Cell shape</keyword>
<dbReference type="GO" id="GO:0008360">
    <property type="term" value="P:regulation of cell shape"/>
    <property type="evidence" value="ECO:0007669"/>
    <property type="project" value="UniProtKB-KW"/>
</dbReference>
<dbReference type="Pfam" id="PF00768">
    <property type="entry name" value="Peptidase_S11"/>
    <property type="match status" value="1"/>
</dbReference>
<dbReference type="PANTHER" id="PTHR21581">
    <property type="entry name" value="D-ALANYL-D-ALANINE CARBOXYPEPTIDASE"/>
    <property type="match status" value="1"/>
</dbReference>
<dbReference type="InterPro" id="IPR015956">
    <property type="entry name" value="Peniciliin-bd_prot_C_sf"/>
</dbReference>
<dbReference type="InterPro" id="IPR012338">
    <property type="entry name" value="Beta-lactam/transpept-like"/>
</dbReference>
<dbReference type="PANTHER" id="PTHR21581:SF11">
    <property type="entry name" value="D-ALANYL-D-ALANINE CARBOXYPEPTIDASE DACA"/>
    <property type="match status" value="1"/>
</dbReference>
<comment type="similarity">
    <text evidence="2 10">Belongs to the peptidase S11 family.</text>
</comment>
<feature type="signal peptide" evidence="11">
    <location>
        <begin position="1"/>
        <end position="28"/>
    </location>
</feature>
<feature type="active site" description="Acyl-ester intermediate" evidence="8">
    <location>
        <position position="103"/>
    </location>
</feature>
<organism evidence="13 14">
    <name type="scientific">Apilactobacillus kunkeei</name>
    <dbReference type="NCBI Taxonomy" id="148814"/>
    <lineage>
        <taxon>Bacteria</taxon>
        <taxon>Bacillati</taxon>
        <taxon>Bacillota</taxon>
        <taxon>Bacilli</taxon>
        <taxon>Lactobacillales</taxon>
        <taxon>Lactobacillaceae</taxon>
        <taxon>Apilactobacillus</taxon>
    </lineage>
</organism>
<comment type="caution">
    <text evidence="13">The sequence shown here is derived from an EMBL/GenBank/DDBJ whole genome shotgun (WGS) entry which is preliminary data.</text>
</comment>
<dbReference type="GO" id="GO:0009002">
    <property type="term" value="F:serine-type D-Ala-D-Ala carboxypeptidase activity"/>
    <property type="evidence" value="ECO:0007669"/>
    <property type="project" value="InterPro"/>
</dbReference>
<keyword evidence="13" id="KW-0645">Protease</keyword>
<dbReference type="Proteomes" id="UP000037778">
    <property type="component" value="Unassembled WGS sequence"/>
</dbReference>
<accession>A0A0M9DE55</accession>
<evidence type="ECO:0000256" key="2">
    <source>
        <dbReference type="ARBA" id="ARBA00007164"/>
    </source>
</evidence>
<dbReference type="AlphaFoldDB" id="A0A0M9DE55"/>
<dbReference type="SUPFAM" id="SSF56601">
    <property type="entry name" value="beta-lactamase/transpeptidase-like"/>
    <property type="match status" value="1"/>
</dbReference>
<dbReference type="PATRIC" id="fig|148814.8.peg.284"/>
<evidence type="ECO:0000256" key="1">
    <source>
        <dbReference type="ARBA" id="ARBA00003217"/>
    </source>
</evidence>
<protein>
    <submittedName>
        <fullName evidence="13">D-alanyl-d-alanine carboxypeptidase</fullName>
    </submittedName>
</protein>
<feature type="active site" description="Proton acceptor" evidence="8">
    <location>
        <position position="106"/>
    </location>
</feature>
<gene>
    <name evidence="13" type="ORF">RZ71_10890</name>
</gene>
<keyword evidence="6" id="KW-0573">Peptidoglycan synthesis</keyword>
<evidence type="ECO:0000256" key="8">
    <source>
        <dbReference type="PIRSR" id="PIRSR618044-1"/>
    </source>
</evidence>
<dbReference type="SUPFAM" id="SSF69189">
    <property type="entry name" value="Penicillin-binding protein associated domain"/>
    <property type="match status" value="1"/>
</dbReference>
<reference evidence="13 14" key="1">
    <citation type="journal article" date="2015" name="Genome Biol. Evol.">
        <title>Functionally Structured Genomes in Lactobacillus kunkeei Colonizing the Honey Crop and Food Products of Honeybees and Stingless Bees.</title>
        <authorList>
            <person name="Tamarit D."/>
            <person name="Ellegaard K.M."/>
            <person name="Wikander J."/>
            <person name="Olofsson T."/>
            <person name="Vasquez A."/>
            <person name="Andersson S.G."/>
        </authorList>
    </citation>
    <scope>NUCLEOTIDE SEQUENCE [LARGE SCALE GENOMIC DNA]</scope>
    <source>
        <strain evidence="13 14">LAko</strain>
    </source>
</reference>
<feature type="active site" evidence="8">
    <location>
        <position position="166"/>
    </location>
</feature>
<dbReference type="RefSeq" id="WP_191979168.1">
    <property type="nucleotide sequence ID" value="NZ_JXCY01000002.1"/>
</dbReference>
<dbReference type="InterPro" id="IPR001967">
    <property type="entry name" value="Peptidase_S11_N"/>
</dbReference>
<keyword evidence="3 11" id="KW-0732">Signal</keyword>